<evidence type="ECO:0000313" key="1">
    <source>
        <dbReference type="EMBL" id="MBC2882569.1"/>
    </source>
</evidence>
<dbReference type="Proteomes" id="UP000552683">
    <property type="component" value="Unassembled WGS sequence"/>
</dbReference>
<sequence>MLVASNNTNTTPLPTLQSLADEWMTPEQLEAEIGLNIPTQERMRMRKRQLSDKNPLPFSKFGRVIRYSRKRINEWLLNNEQKG</sequence>
<dbReference type="RefSeq" id="WP_185898173.1">
    <property type="nucleotide sequence ID" value="NZ_JACLZK010000001.1"/>
</dbReference>
<name>A0A842J981_9BACT</name>
<dbReference type="AlphaFoldDB" id="A0A842J981"/>
<evidence type="ECO:0000313" key="2">
    <source>
        <dbReference type="Proteomes" id="UP000552683"/>
    </source>
</evidence>
<protein>
    <recommendedName>
        <fullName evidence="3">Helix-turn-helix domain-containing protein</fullName>
    </recommendedName>
</protein>
<gene>
    <name evidence="1" type="ORF">H7R39_04735</name>
</gene>
<comment type="caution">
    <text evidence="1">The sequence shown here is derived from an EMBL/GenBank/DDBJ whole genome shotgun (WGS) entry which is preliminary data.</text>
</comment>
<reference evidence="1 2" key="1">
    <citation type="submission" date="2020-08" db="EMBL/GenBank/DDBJ databases">
        <title>Complete genome and description of Campylobacter massiliensis Marseille-Q3452 sp. nov.</title>
        <authorList>
            <person name="Antezack A."/>
        </authorList>
    </citation>
    <scope>NUCLEOTIDE SEQUENCE [LARGE SCALE GENOMIC DNA]</scope>
    <source>
        <strain evidence="1 2">Marseille-Q3452</strain>
    </source>
</reference>
<evidence type="ECO:0008006" key="3">
    <source>
        <dbReference type="Google" id="ProtNLM"/>
    </source>
</evidence>
<organism evidence="1 2">
    <name type="scientific">Campylobacter massiliensis</name>
    <dbReference type="NCBI Taxonomy" id="2762557"/>
    <lineage>
        <taxon>Bacteria</taxon>
        <taxon>Pseudomonadati</taxon>
        <taxon>Campylobacterota</taxon>
        <taxon>Epsilonproteobacteria</taxon>
        <taxon>Campylobacterales</taxon>
        <taxon>Campylobacteraceae</taxon>
        <taxon>Campylobacter</taxon>
    </lineage>
</organism>
<proteinExistence type="predicted"/>
<keyword evidence="2" id="KW-1185">Reference proteome</keyword>
<accession>A0A842J981</accession>
<dbReference type="EMBL" id="JACLZK010000001">
    <property type="protein sequence ID" value="MBC2882569.1"/>
    <property type="molecule type" value="Genomic_DNA"/>
</dbReference>